<reference evidence="1" key="2">
    <citation type="journal article" date="2015" name="Fish Shellfish Immunol.">
        <title>Early steps in the European eel (Anguilla anguilla)-Vibrio vulnificus interaction in the gills: Role of the RtxA13 toxin.</title>
        <authorList>
            <person name="Callol A."/>
            <person name="Pajuelo D."/>
            <person name="Ebbesson L."/>
            <person name="Teles M."/>
            <person name="MacKenzie S."/>
            <person name="Amaro C."/>
        </authorList>
    </citation>
    <scope>NUCLEOTIDE SEQUENCE</scope>
</reference>
<sequence length="48" mass="5342">MSHDFSTSAIPILKCHGSQQVTLLSELYHSQEKIPNKASRHPSSLLSH</sequence>
<name>A0A0E9UYI8_ANGAN</name>
<proteinExistence type="predicted"/>
<organism evidence="1">
    <name type="scientific">Anguilla anguilla</name>
    <name type="common">European freshwater eel</name>
    <name type="synonym">Muraena anguilla</name>
    <dbReference type="NCBI Taxonomy" id="7936"/>
    <lineage>
        <taxon>Eukaryota</taxon>
        <taxon>Metazoa</taxon>
        <taxon>Chordata</taxon>
        <taxon>Craniata</taxon>
        <taxon>Vertebrata</taxon>
        <taxon>Euteleostomi</taxon>
        <taxon>Actinopterygii</taxon>
        <taxon>Neopterygii</taxon>
        <taxon>Teleostei</taxon>
        <taxon>Anguilliformes</taxon>
        <taxon>Anguillidae</taxon>
        <taxon>Anguilla</taxon>
    </lineage>
</organism>
<protein>
    <submittedName>
        <fullName evidence="1">Uncharacterized protein</fullName>
    </submittedName>
</protein>
<dbReference type="EMBL" id="GBXM01037776">
    <property type="protein sequence ID" value="JAH70801.1"/>
    <property type="molecule type" value="Transcribed_RNA"/>
</dbReference>
<evidence type="ECO:0000313" key="1">
    <source>
        <dbReference type="EMBL" id="JAH70801.1"/>
    </source>
</evidence>
<reference evidence="1" key="1">
    <citation type="submission" date="2014-11" db="EMBL/GenBank/DDBJ databases">
        <authorList>
            <person name="Amaro Gonzalez C."/>
        </authorList>
    </citation>
    <scope>NUCLEOTIDE SEQUENCE</scope>
</reference>
<dbReference type="AlphaFoldDB" id="A0A0E9UYI8"/>
<accession>A0A0E9UYI8</accession>